<dbReference type="NCBIfam" id="TIGR00251">
    <property type="entry name" value="DUF167 family protein"/>
    <property type="match status" value="1"/>
</dbReference>
<dbReference type="SMART" id="SM01152">
    <property type="entry name" value="DUF167"/>
    <property type="match status" value="1"/>
</dbReference>
<dbReference type="RefSeq" id="WP_091328510.1">
    <property type="nucleotide sequence ID" value="NZ_FOSW01000014.1"/>
</dbReference>
<dbReference type="AlphaFoldDB" id="A0A1I4JAM1"/>
<dbReference type="InParanoid" id="A0A1I4JAM1"/>
<reference evidence="3 4" key="1">
    <citation type="submission" date="2016-10" db="EMBL/GenBank/DDBJ databases">
        <authorList>
            <person name="de Groot N.N."/>
        </authorList>
    </citation>
    <scope>NUCLEOTIDE SEQUENCE [LARGE SCALE GENOMIC DNA]</scope>
    <source>
        <strain evidence="3 4">DSM 45317</strain>
    </source>
</reference>
<dbReference type="OrthoDB" id="5244571at2"/>
<dbReference type="EMBL" id="FOSW01000014">
    <property type="protein sequence ID" value="SFL63609.1"/>
    <property type="molecule type" value="Genomic_DNA"/>
</dbReference>
<keyword evidence="4" id="KW-1185">Reference proteome</keyword>
<accession>A0A1I4JAM1</accession>
<evidence type="ECO:0000313" key="3">
    <source>
        <dbReference type="EMBL" id="SFL63609.1"/>
    </source>
</evidence>
<dbReference type="STRING" id="504800.SAMN04488085_114125"/>
<dbReference type="PANTHER" id="PTHR13420:SF7">
    <property type="entry name" value="UPF0235 PROTEIN C15ORF40"/>
    <property type="match status" value="1"/>
</dbReference>
<name>A0A1I4JAM1_9ACTN</name>
<dbReference type="PANTHER" id="PTHR13420">
    <property type="entry name" value="UPF0235 PROTEIN C15ORF40"/>
    <property type="match status" value="1"/>
</dbReference>
<evidence type="ECO:0000256" key="2">
    <source>
        <dbReference type="HAMAP-Rule" id="MF_00634"/>
    </source>
</evidence>
<dbReference type="Pfam" id="PF02594">
    <property type="entry name" value="DUF167"/>
    <property type="match status" value="1"/>
</dbReference>
<evidence type="ECO:0000313" key="4">
    <source>
        <dbReference type="Proteomes" id="UP000199152"/>
    </source>
</evidence>
<evidence type="ECO:0000256" key="1">
    <source>
        <dbReference type="ARBA" id="ARBA00010364"/>
    </source>
</evidence>
<dbReference type="Proteomes" id="UP000199152">
    <property type="component" value="Unassembled WGS sequence"/>
</dbReference>
<dbReference type="HAMAP" id="MF_00634">
    <property type="entry name" value="UPF0235"/>
    <property type="match status" value="1"/>
</dbReference>
<dbReference type="InterPro" id="IPR003746">
    <property type="entry name" value="DUF167"/>
</dbReference>
<protein>
    <recommendedName>
        <fullName evidence="2">UPF0235 protein SAMN04488085_114125</fullName>
    </recommendedName>
</protein>
<sequence length="91" mass="9450">MRIAIRVRPGAARTRVGGSHDGALVVRVTAPAVEGRATEAALAAVTEAMAVRRRQLRLVSGRTSRTKVVEVEGGDPARLAALLGEAGTPHC</sequence>
<organism evidence="3 4">
    <name type="scientific">Geodermatophilus ruber</name>
    <dbReference type="NCBI Taxonomy" id="504800"/>
    <lineage>
        <taxon>Bacteria</taxon>
        <taxon>Bacillati</taxon>
        <taxon>Actinomycetota</taxon>
        <taxon>Actinomycetes</taxon>
        <taxon>Geodermatophilales</taxon>
        <taxon>Geodermatophilaceae</taxon>
        <taxon>Geodermatophilus</taxon>
    </lineage>
</organism>
<dbReference type="Gene3D" id="3.30.1200.10">
    <property type="entry name" value="YggU-like"/>
    <property type="match status" value="1"/>
</dbReference>
<comment type="similarity">
    <text evidence="1 2">Belongs to the UPF0235 family.</text>
</comment>
<proteinExistence type="inferred from homology"/>
<dbReference type="SUPFAM" id="SSF69786">
    <property type="entry name" value="YggU-like"/>
    <property type="match status" value="1"/>
</dbReference>
<gene>
    <name evidence="3" type="ORF">SAMN04488085_114125</name>
</gene>
<dbReference type="GO" id="GO:0005737">
    <property type="term" value="C:cytoplasm"/>
    <property type="evidence" value="ECO:0007669"/>
    <property type="project" value="TreeGrafter"/>
</dbReference>
<dbReference type="InterPro" id="IPR036591">
    <property type="entry name" value="YggU-like_sf"/>
</dbReference>